<dbReference type="OrthoDB" id="2066087at2"/>
<reference evidence="1 2" key="1">
    <citation type="submission" date="2016-05" db="EMBL/GenBank/DDBJ databases">
        <title>Paenibacillus oryzae. sp. nov., isolated from the rice root.</title>
        <authorList>
            <person name="Zhang J."/>
            <person name="Zhang X."/>
        </authorList>
    </citation>
    <scope>NUCLEOTIDE SEQUENCE [LARGE SCALE GENOMIC DNA]</scope>
    <source>
        <strain evidence="1 2">1DrF-4</strain>
    </source>
</reference>
<dbReference type="STRING" id="1844972.A7K91_20115"/>
<comment type="caution">
    <text evidence="1">The sequence shown here is derived from an EMBL/GenBank/DDBJ whole genome shotgun (WGS) entry which is preliminary data.</text>
</comment>
<evidence type="ECO:0000313" key="1">
    <source>
        <dbReference type="EMBL" id="OBR65290.1"/>
    </source>
</evidence>
<accession>A0A1A5YIQ2</accession>
<sequence>MNQQEYGRYLLAMGGVEMELDADEGVEADHLYGFFQWFMPTGEGVERVFAPLPDGERFLHKIRPIYDMLNPEDFVGESVPGYFNGGNEDVSEQTLRGLGQELIEGLKELFSLVPEDDETADIAEDALQDLDSLKEIIILPPGEISKLEQRMIQGIDEGEGEAIYEALAELVSSRSDYDENIGLLNEAYYSIACDYWVAYYLQWPRYQGLQEAENSLRPYFDLYRYGYRIHWTQNKLMIGRR</sequence>
<organism evidence="1 2">
    <name type="scientific">Paenibacillus oryzae</name>
    <dbReference type="NCBI Taxonomy" id="1844972"/>
    <lineage>
        <taxon>Bacteria</taxon>
        <taxon>Bacillati</taxon>
        <taxon>Bacillota</taxon>
        <taxon>Bacilli</taxon>
        <taxon>Bacillales</taxon>
        <taxon>Paenibacillaceae</taxon>
        <taxon>Paenibacillus</taxon>
    </lineage>
</organism>
<dbReference type="Proteomes" id="UP000092024">
    <property type="component" value="Unassembled WGS sequence"/>
</dbReference>
<evidence type="ECO:0000313" key="2">
    <source>
        <dbReference type="Proteomes" id="UP000092024"/>
    </source>
</evidence>
<dbReference type="EMBL" id="LYPA01000059">
    <property type="protein sequence ID" value="OBR65290.1"/>
    <property type="molecule type" value="Genomic_DNA"/>
</dbReference>
<proteinExistence type="predicted"/>
<gene>
    <name evidence="1" type="ORF">A7K91_20115</name>
</gene>
<name>A0A1A5YIQ2_9BACL</name>
<dbReference type="AlphaFoldDB" id="A0A1A5YIQ2"/>
<keyword evidence="2" id="KW-1185">Reference proteome</keyword>
<protein>
    <submittedName>
        <fullName evidence="1">Uncharacterized protein</fullName>
    </submittedName>
</protein>
<dbReference type="RefSeq" id="WP_068683489.1">
    <property type="nucleotide sequence ID" value="NZ_LYPA01000059.1"/>
</dbReference>